<evidence type="ECO:0000256" key="1">
    <source>
        <dbReference type="ARBA" id="ARBA00010638"/>
    </source>
</evidence>
<dbReference type="OrthoDB" id="9801938at2"/>
<proteinExistence type="inferred from homology"/>
<keyword evidence="6" id="KW-0436">Ligase</keyword>
<dbReference type="HOGENOM" id="CLU_066245_1_1_7"/>
<accession>B9M6E4</accession>
<reference evidence="6 7" key="1">
    <citation type="submission" date="2009-01" db="EMBL/GenBank/DDBJ databases">
        <title>Complete sequence of Geobacter sp. FRC-32.</title>
        <authorList>
            <consortium name="US DOE Joint Genome Institute"/>
            <person name="Lucas S."/>
            <person name="Copeland A."/>
            <person name="Lapidus A."/>
            <person name="Glavina del Rio T."/>
            <person name="Dalin E."/>
            <person name="Tice H."/>
            <person name="Bruce D."/>
            <person name="Goodwin L."/>
            <person name="Pitluck S."/>
            <person name="Saunders E."/>
            <person name="Brettin T."/>
            <person name="Detter J.C."/>
            <person name="Han C."/>
            <person name="Larimer F."/>
            <person name="Land M."/>
            <person name="Hauser L."/>
            <person name="Kyrpides N."/>
            <person name="Ovchinnikova G."/>
            <person name="Kostka J."/>
            <person name="Richardson P."/>
        </authorList>
    </citation>
    <scope>NUCLEOTIDE SEQUENCE [LARGE SCALE GENOMIC DNA]</scope>
    <source>
        <strain evidence="7">DSM 22248 / JCM 15807 / FRC-32</strain>
    </source>
</reference>
<dbReference type="PIRSF" id="PIRSF006806">
    <property type="entry name" value="FTHF_cligase"/>
    <property type="match status" value="1"/>
</dbReference>
<dbReference type="SUPFAM" id="SSF100950">
    <property type="entry name" value="NagB/RpiA/CoA transferase-like"/>
    <property type="match status" value="1"/>
</dbReference>
<dbReference type="GO" id="GO:0046872">
    <property type="term" value="F:metal ion binding"/>
    <property type="evidence" value="ECO:0007669"/>
    <property type="project" value="UniProtKB-KW"/>
</dbReference>
<dbReference type="NCBIfam" id="TIGR02727">
    <property type="entry name" value="MTHFS_bact"/>
    <property type="match status" value="1"/>
</dbReference>
<keyword evidence="7" id="KW-1185">Reference proteome</keyword>
<organism evidence="6 7">
    <name type="scientific">Geotalea daltonii (strain DSM 22248 / JCM 15807 / FRC-32)</name>
    <name type="common">Geobacter daltonii</name>
    <dbReference type="NCBI Taxonomy" id="316067"/>
    <lineage>
        <taxon>Bacteria</taxon>
        <taxon>Pseudomonadati</taxon>
        <taxon>Thermodesulfobacteriota</taxon>
        <taxon>Desulfuromonadia</taxon>
        <taxon>Geobacterales</taxon>
        <taxon>Geobacteraceae</taxon>
        <taxon>Geotalea</taxon>
    </lineage>
</organism>
<comment type="similarity">
    <text evidence="1 5">Belongs to the 5-formyltetrahydrofolate cyclo-ligase family.</text>
</comment>
<dbReference type="GO" id="GO:0005524">
    <property type="term" value="F:ATP binding"/>
    <property type="evidence" value="ECO:0007669"/>
    <property type="project" value="UniProtKB-KW"/>
</dbReference>
<evidence type="ECO:0000313" key="6">
    <source>
        <dbReference type="EMBL" id="ACM21932.1"/>
    </source>
</evidence>
<dbReference type="InterPro" id="IPR002698">
    <property type="entry name" value="FTHF_cligase"/>
</dbReference>
<comment type="cofactor">
    <cofactor evidence="5">
        <name>Mg(2+)</name>
        <dbReference type="ChEBI" id="CHEBI:18420"/>
    </cofactor>
</comment>
<comment type="catalytic activity">
    <reaction evidence="5">
        <text>(6S)-5-formyl-5,6,7,8-tetrahydrofolate + ATP = (6R)-5,10-methenyltetrahydrofolate + ADP + phosphate</text>
        <dbReference type="Rhea" id="RHEA:10488"/>
        <dbReference type="ChEBI" id="CHEBI:30616"/>
        <dbReference type="ChEBI" id="CHEBI:43474"/>
        <dbReference type="ChEBI" id="CHEBI:57455"/>
        <dbReference type="ChEBI" id="CHEBI:57457"/>
        <dbReference type="ChEBI" id="CHEBI:456216"/>
        <dbReference type="EC" id="6.3.3.2"/>
    </reaction>
</comment>
<evidence type="ECO:0000313" key="7">
    <source>
        <dbReference type="Proteomes" id="UP000007721"/>
    </source>
</evidence>
<dbReference type="GO" id="GO:0035999">
    <property type="term" value="P:tetrahydrofolate interconversion"/>
    <property type="evidence" value="ECO:0007669"/>
    <property type="project" value="TreeGrafter"/>
</dbReference>
<evidence type="ECO:0000256" key="2">
    <source>
        <dbReference type="ARBA" id="ARBA00022741"/>
    </source>
</evidence>
<keyword evidence="3 4" id="KW-0067">ATP-binding</keyword>
<dbReference type="KEGG" id="geo:Geob_3591"/>
<dbReference type="AlphaFoldDB" id="B9M6E4"/>
<sequence>MPKHSLRRLMLSKRRALSPLEVEAHSLRIQQSFMGSSEFLRAESLALYAPIHHEVDTVALQRRSFFLGKKVLYPVVDGNKLTFRQIHAASDLENGAFGIEEPGEKNIIHLPETIDIFVIPGVAFDINGRRIGYGKGFYDRTLHLLEGCGKFVGLCYDFQLVDEIVGEPHDVTMDLIFSETRIIRP</sequence>
<feature type="binding site" evidence="4">
    <location>
        <position position="54"/>
    </location>
    <ligand>
        <name>substrate</name>
    </ligand>
</feature>
<feature type="binding site" evidence="4">
    <location>
        <begin position="3"/>
        <end position="7"/>
    </location>
    <ligand>
        <name>ATP</name>
        <dbReference type="ChEBI" id="CHEBI:30616"/>
    </ligand>
</feature>
<dbReference type="Pfam" id="PF01812">
    <property type="entry name" value="5-FTHF_cyc-lig"/>
    <property type="match status" value="1"/>
</dbReference>
<keyword evidence="2 4" id="KW-0547">Nucleotide-binding</keyword>
<feature type="binding site" evidence="4">
    <location>
        <begin position="130"/>
        <end position="138"/>
    </location>
    <ligand>
        <name>ATP</name>
        <dbReference type="ChEBI" id="CHEBI:30616"/>
    </ligand>
</feature>
<keyword evidence="5" id="KW-0460">Magnesium</keyword>
<dbReference type="PANTHER" id="PTHR23407">
    <property type="entry name" value="ATPASE INHIBITOR/5-FORMYLTETRAHYDROFOLATE CYCLO-LIGASE"/>
    <property type="match status" value="1"/>
</dbReference>
<evidence type="ECO:0000256" key="5">
    <source>
        <dbReference type="RuleBase" id="RU361279"/>
    </source>
</evidence>
<dbReference type="STRING" id="316067.Geob_3591"/>
<protein>
    <recommendedName>
        <fullName evidence="5">5-formyltetrahydrofolate cyclo-ligase</fullName>
        <ecNumber evidence="5">6.3.3.2</ecNumber>
    </recommendedName>
</protein>
<dbReference type="Proteomes" id="UP000007721">
    <property type="component" value="Chromosome"/>
</dbReference>
<dbReference type="GO" id="GO:0030272">
    <property type="term" value="F:5-formyltetrahydrofolate cyclo-ligase activity"/>
    <property type="evidence" value="ECO:0007669"/>
    <property type="project" value="UniProtKB-EC"/>
</dbReference>
<dbReference type="EC" id="6.3.3.2" evidence="5"/>
<dbReference type="Gene3D" id="3.40.50.10420">
    <property type="entry name" value="NagB/RpiA/CoA transferase-like"/>
    <property type="match status" value="1"/>
</dbReference>
<dbReference type="InterPro" id="IPR037171">
    <property type="entry name" value="NagB/RpiA_transferase-like"/>
</dbReference>
<evidence type="ECO:0000256" key="3">
    <source>
        <dbReference type="ARBA" id="ARBA00022840"/>
    </source>
</evidence>
<name>B9M6E4_GEODF</name>
<dbReference type="GO" id="GO:0009396">
    <property type="term" value="P:folic acid-containing compound biosynthetic process"/>
    <property type="evidence" value="ECO:0007669"/>
    <property type="project" value="TreeGrafter"/>
</dbReference>
<dbReference type="PANTHER" id="PTHR23407:SF1">
    <property type="entry name" value="5-FORMYLTETRAHYDROFOLATE CYCLO-LIGASE"/>
    <property type="match status" value="1"/>
</dbReference>
<evidence type="ECO:0000256" key="4">
    <source>
        <dbReference type="PIRSR" id="PIRSR006806-1"/>
    </source>
</evidence>
<gene>
    <name evidence="6" type="primary">fau</name>
    <name evidence="6" type="ordered locus">Geob_3591</name>
</gene>
<dbReference type="eggNOG" id="COG0212">
    <property type="taxonomic scope" value="Bacteria"/>
</dbReference>
<dbReference type="EMBL" id="CP001390">
    <property type="protein sequence ID" value="ACM21932.1"/>
    <property type="molecule type" value="Genomic_DNA"/>
</dbReference>
<dbReference type="InterPro" id="IPR024185">
    <property type="entry name" value="FTHF_cligase-like_sf"/>
</dbReference>
<keyword evidence="5" id="KW-0479">Metal-binding</keyword>